<feature type="domain" description="Methionyl/Valyl/Leucyl/Isoleucyl-tRNA synthetase anticodon-binding" evidence="16">
    <location>
        <begin position="889"/>
        <end position="1030"/>
    </location>
</feature>
<dbReference type="InterPro" id="IPR014729">
    <property type="entry name" value="Rossmann-like_a/b/a_fold"/>
</dbReference>
<dbReference type="Gene3D" id="3.90.740.10">
    <property type="entry name" value="Valyl/Leucyl/Isoleucyl-tRNA synthetase, editing domain"/>
    <property type="match status" value="1"/>
</dbReference>
<dbReference type="Pfam" id="PF00133">
    <property type="entry name" value="tRNA-synt_1"/>
    <property type="match status" value="1"/>
</dbReference>
<dbReference type="PROSITE" id="PS00178">
    <property type="entry name" value="AA_TRNA_LIGASE_I"/>
    <property type="match status" value="1"/>
</dbReference>
<dbReference type="InterPro" id="IPR002300">
    <property type="entry name" value="aa-tRNA-synth_Ia"/>
</dbReference>
<dbReference type="HAMAP" id="MF_02004">
    <property type="entry name" value="Val_tRNA_synth_type1"/>
    <property type="match status" value="1"/>
</dbReference>
<dbReference type="Gene3D" id="1.10.730.10">
    <property type="entry name" value="Isoleucyl-tRNA Synthetase, Domain 1"/>
    <property type="match status" value="1"/>
</dbReference>
<keyword evidence="7 13" id="KW-0067">ATP-binding</keyword>
<dbReference type="PANTHER" id="PTHR11946:SF93">
    <property type="entry name" value="VALINE--TRNA LIGASE, CHLOROPLASTIC_MITOCHONDRIAL 2"/>
    <property type="match status" value="1"/>
</dbReference>
<feature type="transmembrane region" description="Helical" evidence="14">
    <location>
        <begin position="128"/>
        <end position="149"/>
    </location>
</feature>
<dbReference type="GO" id="GO:0005524">
    <property type="term" value="F:ATP binding"/>
    <property type="evidence" value="ECO:0007669"/>
    <property type="project" value="UniProtKB-KW"/>
</dbReference>
<dbReference type="NCBIfam" id="NF004349">
    <property type="entry name" value="PRK05729.1"/>
    <property type="match status" value="1"/>
</dbReference>
<evidence type="ECO:0000256" key="3">
    <source>
        <dbReference type="ARBA" id="ARBA00013169"/>
    </source>
</evidence>
<dbReference type="GO" id="GO:0004832">
    <property type="term" value="F:valine-tRNA ligase activity"/>
    <property type="evidence" value="ECO:0007669"/>
    <property type="project" value="UniProtKB-EC"/>
</dbReference>
<comment type="caution">
    <text evidence="19">The sequence shown here is derived from an EMBL/GenBank/DDBJ whole genome shotgun (WGS) entry which is preliminary data.</text>
</comment>
<dbReference type="InterPro" id="IPR001412">
    <property type="entry name" value="aa-tRNA-synth_I_CS"/>
</dbReference>
<protein>
    <recommendedName>
        <fullName evidence="3">valine--tRNA ligase</fullName>
        <ecNumber evidence="3">6.1.1.9</ecNumber>
    </recommendedName>
    <alternativeName>
        <fullName evidence="11">Valyl-tRNA synthetase</fullName>
    </alternativeName>
</protein>
<evidence type="ECO:0000256" key="8">
    <source>
        <dbReference type="ARBA" id="ARBA00022917"/>
    </source>
</evidence>
<proteinExistence type="inferred from homology"/>
<dbReference type="InterPro" id="IPR009080">
    <property type="entry name" value="tRNAsynth_Ia_anticodon-bd"/>
</dbReference>
<accession>A0AAW1SJP3</accession>
<dbReference type="PANTHER" id="PTHR11946">
    <property type="entry name" value="VALYL-TRNA SYNTHETASES"/>
    <property type="match status" value="1"/>
</dbReference>
<comment type="subcellular location">
    <subcellularLocation>
        <location evidence="1">Cytoplasm</location>
    </subcellularLocation>
</comment>
<dbReference type="FunFam" id="1.10.287.380:FF:000001">
    <property type="entry name" value="Valine--tRNA ligase"/>
    <property type="match status" value="1"/>
</dbReference>
<evidence type="ECO:0000256" key="5">
    <source>
        <dbReference type="ARBA" id="ARBA00022598"/>
    </source>
</evidence>
<feature type="domain" description="Valyl-tRNA synthetase tRNA-binding arm" evidence="18">
    <location>
        <begin position="1101"/>
        <end position="1165"/>
    </location>
</feature>
<evidence type="ECO:0000256" key="2">
    <source>
        <dbReference type="ARBA" id="ARBA00005594"/>
    </source>
</evidence>
<dbReference type="Pfam" id="PF10458">
    <property type="entry name" value="Val_tRNA-synt_C"/>
    <property type="match status" value="1"/>
</dbReference>
<evidence type="ECO:0000256" key="11">
    <source>
        <dbReference type="ARBA" id="ARBA00029936"/>
    </source>
</evidence>
<dbReference type="InterPro" id="IPR009008">
    <property type="entry name" value="Val/Leu/Ile-tRNA-synth_edit"/>
</dbReference>
<dbReference type="GO" id="GO:0005829">
    <property type="term" value="C:cytosol"/>
    <property type="evidence" value="ECO:0007669"/>
    <property type="project" value="TreeGrafter"/>
</dbReference>
<organism evidence="19 20">
    <name type="scientific">Elliptochloris bilobata</name>
    <dbReference type="NCBI Taxonomy" id="381761"/>
    <lineage>
        <taxon>Eukaryota</taxon>
        <taxon>Viridiplantae</taxon>
        <taxon>Chlorophyta</taxon>
        <taxon>core chlorophytes</taxon>
        <taxon>Trebouxiophyceae</taxon>
        <taxon>Trebouxiophyceae incertae sedis</taxon>
        <taxon>Elliptochloris clade</taxon>
        <taxon>Elliptochloris</taxon>
    </lineage>
</organism>
<keyword evidence="4" id="KW-0963">Cytoplasm</keyword>
<dbReference type="GO" id="GO:0002161">
    <property type="term" value="F:aminoacyl-tRNA deacylase activity"/>
    <property type="evidence" value="ECO:0007669"/>
    <property type="project" value="InterPro"/>
</dbReference>
<dbReference type="SUPFAM" id="SSF46589">
    <property type="entry name" value="tRNA-binding arm"/>
    <property type="match status" value="1"/>
</dbReference>
<dbReference type="InterPro" id="IPR010978">
    <property type="entry name" value="tRNA-bd_arm"/>
</dbReference>
<evidence type="ECO:0000313" key="20">
    <source>
        <dbReference type="Proteomes" id="UP001445335"/>
    </source>
</evidence>
<keyword evidence="5 13" id="KW-0436">Ligase</keyword>
<dbReference type="SUPFAM" id="SSF52374">
    <property type="entry name" value="Nucleotidylyl transferase"/>
    <property type="match status" value="1"/>
</dbReference>
<dbReference type="InterPro" id="IPR032816">
    <property type="entry name" value="VTT_dom"/>
</dbReference>
<dbReference type="EC" id="6.1.1.9" evidence="3"/>
<dbReference type="NCBIfam" id="TIGR00422">
    <property type="entry name" value="valS"/>
    <property type="match status" value="1"/>
</dbReference>
<dbReference type="FunFam" id="3.40.50.620:FF:000078">
    <property type="entry name" value="Valine--tRNA ligase, mitochondrial"/>
    <property type="match status" value="1"/>
</dbReference>
<dbReference type="FunFam" id="3.40.50.620:FF:000020">
    <property type="entry name" value="Valine--tRNA ligase, mitochondrial"/>
    <property type="match status" value="1"/>
</dbReference>
<gene>
    <name evidence="19" type="ORF">WJX81_000915</name>
</gene>
<dbReference type="PRINTS" id="PR00986">
    <property type="entry name" value="TRNASYNTHVAL"/>
</dbReference>
<dbReference type="EMBL" id="JALJOU010000002">
    <property type="protein sequence ID" value="KAK9845737.1"/>
    <property type="molecule type" value="Genomic_DNA"/>
</dbReference>
<dbReference type="FunFam" id="1.10.730.10:FF:000014">
    <property type="entry name" value="Valine--tRNA ligase"/>
    <property type="match status" value="1"/>
</dbReference>
<dbReference type="InterPro" id="IPR019499">
    <property type="entry name" value="Val-tRNA_synth_tRNA-bd"/>
</dbReference>
<keyword evidence="10 13" id="KW-0030">Aminoacyl-tRNA synthetase</keyword>
<keyword evidence="14" id="KW-0812">Transmembrane</keyword>
<dbReference type="CDD" id="cd00817">
    <property type="entry name" value="ValRS_core"/>
    <property type="match status" value="1"/>
</dbReference>
<evidence type="ECO:0000256" key="7">
    <source>
        <dbReference type="ARBA" id="ARBA00022840"/>
    </source>
</evidence>
<dbReference type="AlphaFoldDB" id="A0AAW1SJP3"/>
<evidence type="ECO:0000256" key="6">
    <source>
        <dbReference type="ARBA" id="ARBA00022741"/>
    </source>
</evidence>
<keyword evidence="6 13" id="KW-0547">Nucleotide-binding</keyword>
<keyword evidence="14" id="KW-0472">Membrane</keyword>
<dbReference type="InterPro" id="IPR013155">
    <property type="entry name" value="M/V/L/I-tRNA-synth_anticd-bd"/>
</dbReference>
<evidence type="ECO:0000256" key="9">
    <source>
        <dbReference type="ARBA" id="ARBA00023054"/>
    </source>
</evidence>
<feature type="transmembrane region" description="Helical" evidence="14">
    <location>
        <begin position="30"/>
        <end position="49"/>
    </location>
</feature>
<keyword evidence="8 13" id="KW-0648">Protein biosynthesis</keyword>
<feature type="domain" description="Aminoacyl-tRNA synthetase class Ia" evidence="15">
    <location>
        <begin position="269"/>
        <end position="835"/>
    </location>
</feature>
<dbReference type="Gene3D" id="1.10.287.380">
    <property type="entry name" value="Valyl-tRNA synthetase, C-terminal domain"/>
    <property type="match status" value="1"/>
</dbReference>
<dbReference type="CDD" id="cd07962">
    <property type="entry name" value="Anticodon_Ia_Val"/>
    <property type="match status" value="1"/>
</dbReference>
<feature type="domain" description="VTT" evidence="17">
    <location>
        <begin position="113"/>
        <end position="228"/>
    </location>
</feature>
<dbReference type="GO" id="GO:0006438">
    <property type="term" value="P:valyl-tRNA aminoacylation"/>
    <property type="evidence" value="ECO:0007669"/>
    <property type="project" value="InterPro"/>
</dbReference>
<feature type="transmembrane region" description="Helical" evidence="14">
    <location>
        <begin position="98"/>
        <end position="122"/>
    </location>
</feature>
<dbReference type="InterPro" id="IPR002303">
    <property type="entry name" value="Valyl-tRNA_ligase"/>
</dbReference>
<dbReference type="InterPro" id="IPR037118">
    <property type="entry name" value="Val-tRNA_synth_C_sf"/>
</dbReference>
<dbReference type="SUPFAM" id="SSF47323">
    <property type="entry name" value="Anticodon-binding domain of a subclass of class I aminoacyl-tRNA synthetases"/>
    <property type="match status" value="1"/>
</dbReference>
<evidence type="ECO:0000259" key="15">
    <source>
        <dbReference type="Pfam" id="PF00133"/>
    </source>
</evidence>
<comment type="catalytic activity">
    <reaction evidence="12">
        <text>tRNA(Val) + L-valine + ATP = L-valyl-tRNA(Val) + AMP + diphosphate</text>
        <dbReference type="Rhea" id="RHEA:10704"/>
        <dbReference type="Rhea" id="RHEA-COMP:9672"/>
        <dbReference type="Rhea" id="RHEA-COMP:9708"/>
        <dbReference type="ChEBI" id="CHEBI:30616"/>
        <dbReference type="ChEBI" id="CHEBI:33019"/>
        <dbReference type="ChEBI" id="CHEBI:57762"/>
        <dbReference type="ChEBI" id="CHEBI:78442"/>
        <dbReference type="ChEBI" id="CHEBI:78537"/>
        <dbReference type="ChEBI" id="CHEBI:456215"/>
        <dbReference type="EC" id="6.1.1.9"/>
    </reaction>
</comment>
<keyword evidence="9" id="KW-0175">Coiled coil</keyword>
<dbReference type="Proteomes" id="UP001445335">
    <property type="component" value="Unassembled WGS sequence"/>
</dbReference>
<evidence type="ECO:0000259" key="17">
    <source>
        <dbReference type="Pfam" id="PF09335"/>
    </source>
</evidence>
<dbReference type="InterPro" id="IPR033705">
    <property type="entry name" value="Anticodon_Ia_Val"/>
</dbReference>
<evidence type="ECO:0000256" key="12">
    <source>
        <dbReference type="ARBA" id="ARBA00047552"/>
    </source>
</evidence>
<evidence type="ECO:0000256" key="13">
    <source>
        <dbReference type="RuleBase" id="RU363035"/>
    </source>
</evidence>
<name>A0AAW1SJP3_9CHLO</name>
<dbReference type="Gene3D" id="3.40.50.620">
    <property type="entry name" value="HUPs"/>
    <property type="match status" value="2"/>
</dbReference>
<evidence type="ECO:0000256" key="1">
    <source>
        <dbReference type="ARBA" id="ARBA00004496"/>
    </source>
</evidence>
<dbReference type="SUPFAM" id="SSF50677">
    <property type="entry name" value="ValRS/IleRS/LeuRS editing domain"/>
    <property type="match status" value="1"/>
</dbReference>
<keyword evidence="14" id="KW-1133">Transmembrane helix</keyword>
<dbReference type="GO" id="GO:0048608">
    <property type="term" value="P:reproductive structure development"/>
    <property type="evidence" value="ECO:0007669"/>
    <property type="project" value="UniProtKB-ARBA"/>
</dbReference>
<dbReference type="GO" id="GO:0009791">
    <property type="term" value="P:post-embryonic development"/>
    <property type="evidence" value="ECO:0007669"/>
    <property type="project" value="UniProtKB-ARBA"/>
</dbReference>
<comment type="similarity">
    <text evidence="2 13">Belongs to the class-I aminoacyl-tRNA synthetase family.</text>
</comment>
<dbReference type="Pfam" id="PF08264">
    <property type="entry name" value="Anticodon_1"/>
    <property type="match status" value="1"/>
</dbReference>
<sequence>MDSQVGNHLVTSLASDAAARRLLWREARRSVLLGVGIAVALLLASLMFVRAMPPLQEADWEVMRHFPPLTLAQLKAQRTVLLAYLLRHPGVVLASFCGTYVFMQTFAVPGTLSLSLLAGALFGVTRGLLLVAVVSTLGSCACFCLSALIGKALAQAVWPDRLEAFADEVRKRRGDLLNYIVFLRVTPLLPNTFINVCAPIVRVPLPHFALGTLIGCLPNNFLAVHAGSKLGELRSLRDLYSPRMIALGCAVGVIALLPVFEPAANEQRLYDWWEAQGYFKPAEDAAGEPFTISMPPPNVTGRLHMGHAMFATLQDCMVRFRRMQGRRALWLPGTDHAGIATQMVVEKMLAAEGTSRRELGREGFEARVWAWKREYGGFITGQLRRLGASCDWSRERFTLDDQLSAAVREAFVRLHERGLVYRGSYLVNWSPAMQTAVSDLEVEYAEEAGTLYYFRYPVAGGGDALPVATTRPETILGDTAVAVHPKDPRFAHLVGRECEVPLSGGRRIPIIADTYVDREFGTGALKVTPGHDPNDYEIGRRVGLPTLNIMNDDGSLNATAGAYAGLDRFVARERIWADMEASGLAIRKEAHASRVPRSQRGGDVVEPLVREQWFVRMEPLAAPALQAVADGDIRIVPERFEKVYNMWLSGIRDWCVSRQLWWGHRIPVWYVFANEEAASASADGRSGDYVVARSELEALEQARARHGAGAALRQETDVLDTWFSSALWPFSTLGWPDEGASDLAAFYPTAVMETGHDILFFWVARMAMMGLAFLGRAPFHIVFLHGLVRDSQGRKMSKSLGNVVDPVEVIEQYGTDALRFTLATGTTPGQDLNLSMERITANRNLTNKLWNAGKFIALQLEAAGEAELAELAAVDLSQPEALTGLPLAERWVLSELHQVVDRVTAAQERLDFGEAGRAMYDFFWSQFADWYIEAAKTRLYGGDAAVARSTRAVLVYAMRAVLALAHPLMPFVTEELWQALPHRGDALIVAPWPRHSGAIDTAALCQFEALQAAVSAMRNARAEYGVELGRRVPATLHVADPALRAALAAELPVLCALAKLYPAAAAVEARPQGGLPAVDGRVVLVVSEGLEVALPLAGLFDVAKERARLAKQRDKLAKELAAVAARVSNEAFMSRAPPHVVAEVCAQHTEAQQKIAAVDAKAAQLAELAAAQA</sequence>
<keyword evidence="20" id="KW-1185">Reference proteome</keyword>
<reference evidence="19 20" key="1">
    <citation type="journal article" date="2024" name="Nat. Commun.">
        <title>Phylogenomics reveals the evolutionary origins of lichenization in chlorophyte algae.</title>
        <authorList>
            <person name="Puginier C."/>
            <person name="Libourel C."/>
            <person name="Otte J."/>
            <person name="Skaloud P."/>
            <person name="Haon M."/>
            <person name="Grisel S."/>
            <person name="Petersen M."/>
            <person name="Berrin J.G."/>
            <person name="Delaux P.M."/>
            <person name="Dal Grande F."/>
            <person name="Keller J."/>
        </authorList>
    </citation>
    <scope>NUCLEOTIDE SEQUENCE [LARGE SCALE GENOMIC DNA]</scope>
    <source>
        <strain evidence="19 20">SAG 245.80</strain>
    </source>
</reference>
<evidence type="ECO:0000313" key="19">
    <source>
        <dbReference type="EMBL" id="KAK9845737.1"/>
    </source>
</evidence>
<evidence type="ECO:0000256" key="4">
    <source>
        <dbReference type="ARBA" id="ARBA00022490"/>
    </source>
</evidence>
<evidence type="ECO:0000259" key="18">
    <source>
        <dbReference type="Pfam" id="PF10458"/>
    </source>
</evidence>
<evidence type="ECO:0000256" key="10">
    <source>
        <dbReference type="ARBA" id="ARBA00023146"/>
    </source>
</evidence>
<evidence type="ECO:0000256" key="14">
    <source>
        <dbReference type="SAM" id="Phobius"/>
    </source>
</evidence>
<evidence type="ECO:0000259" key="16">
    <source>
        <dbReference type="Pfam" id="PF08264"/>
    </source>
</evidence>
<dbReference type="Pfam" id="PF09335">
    <property type="entry name" value="VTT_dom"/>
    <property type="match status" value="1"/>
</dbReference>